<dbReference type="PROSITE" id="PS50943">
    <property type="entry name" value="HTH_CROC1"/>
    <property type="match status" value="1"/>
</dbReference>
<feature type="domain" description="HTH cro/C1-type" evidence="1">
    <location>
        <begin position="8"/>
        <end position="62"/>
    </location>
</feature>
<dbReference type="Pfam" id="PF01381">
    <property type="entry name" value="HTH_3"/>
    <property type="match status" value="1"/>
</dbReference>
<dbReference type="SUPFAM" id="SSF47413">
    <property type="entry name" value="lambda repressor-like DNA-binding domains"/>
    <property type="match status" value="1"/>
</dbReference>
<dbReference type="Gene3D" id="1.10.260.40">
    <property type="entry name" value="lambda repressor-like DNA-binding domains"/>
    <property type="match status" value="1"/>
</dbReference>
<dbReference type="InterPro" id="IPR010982">
    <property type="entry name" value="Lambda_DNA-bd_dom_sf"/>
</dbReference>
<gene>
    <name evidence="2" type="ORF">TBC1_1135</name>
</gene>
<sequence length="93" mass="10820">MKIFGEYIRKLREDKQLPLRKVAAALDIDTSVLSKIERNERKPTSEMIPVLAETLDKTEKEIQITYIKFLILNDLGDLKYLEDGLNETLKLIK</sequence>
<dbReference type="GO" id="GO:0003677">
    <property type="term" value="F:DNA binding"/>
    <property type="evidence" value="ECO:0007669"/>
    <property type="project" value="InterPro"/>
</dbReference>
<dbReference type="STRING" id="1678841.TBC1_1135"/>
<dbReference type="CDD" id="cd00093">
    <property type="entry name" value="HTH_XRE"/>
    <property type="match status" value="1"/>
</dbReference>
<evidence type="ECO:0000313" key="2">
    <source>
        <dbReference type="EMBL" id="GAP41909.1"/>
    </source>
</evidence>
<evidence type="ECO:0000259" key="1">
    <source>
        <dbReference type="PROSITE" id="PS50943"/>
    </source>
</evidence>
<keyword evidence="3" id="KW-1185">Reference proteome</keyword>
<dbReference type="OrthoDB" id="4762426at2"/>
<evidence type="ECO:0000313" key="3">
    <source>
        <dbReference type="Proteomes" id="UP000053091"/>
    </source>
</evidence>
<protein>
    <submittedName>
        <fullName evidence="2">Protein containing helix-turn-helix domain</fullName>
    </submittedName>
</protein>
<name>A0A0S7BN34_9BACT</name>
<dbReference type="RefSeq" id="WP_062036774.1">
    <property type="nucleotide sequence ID" value="NZ_DF968182.1"/>
</dbReference>
<organism evidence="2">
    <name type="scientific">Lentimicrobium saccharophilum</name>
    <dbReference type="NCBI Taxonomy" id="1678841"/>
    <lineage>
        <taxon>Bacteria</taxon>
        <taxon>Pseudomonadati</taxon>
        <taxon>Bacteroidota</taxon>
        <taxon>Bacteroidia</taxon>
        <taxon>Bacteroidales</taxon>
        <taxon>Lentimicrobiaceae</taxon>
        <taxon>Lentimicrobium</taxon>
    </lineage>
</organism>
<dbReference type="Proteomes" id="UP000053091">
    <property type="component" value="Unassembled WGS sequence"/>
</dbReference>
<dbReference type="InterPro" id="IPR001387">
    <property type="entry name" value="Cro/C1-type_HTH"/>
</dbReference>
<accession>A0A0S7BN34</accession>
<dbReference type="AlphaFoldDB" id="A0A0S7BN34"/>
<dbReference type="SMART" id="SM00530">
    <property type="entry name" value="HTH_XRE"/>
    <property type="match status" value="1"/>
</dbReference>
<reference evidence="2" key="1">
    <citation type="journal article" date="2015" name="Genome Announc.">
        <title>Draft Genome Sequence of Bacteroidales Strain TBC1, a Novel Isolate from a Methanogenic Wastewater Treatment System.</title>
        <authorList>
            <person name="Tourlousse D.M."/>
            <person name="Matsuura N."/>
            <person name="Sun L."/>
            <person name="Toyonaga M."/>
            <person name="Kuroda K."/>
            <person name="Ohashi A."/>
            <person name="Cruz R."/>
            <person name="Yamaguchi T."/>
            <person name="Sekiguchi Y."/>
        </authorList>
    </citation>
    <scope>NUCLEOTIDE SEQUENCE [LARGE SCALE GENOMIC DNA]</scope>
    <source>
        <strain evidence="2">TBC1</strain>
    </source>
</reference>
<proteinExistence type="predicted"/>
<dbReference type="EMBL" id="DF968182">
    <property type="protein sequence ID" value="GAP41909.1"/>
    <property type="molecule type" value="Genomic_DNA"/>
</dbReference>